<keyword evidence="6 8" id="KW-0560">Oxidoreductase</keyword>
<dbReference type="GO" id="GO:0004499">
    <property type="term" value="F:N,N-dimethylaniline monooxygenase activity"/>
    <property type="evidence" value="ECO:0007669"/>
    <property type="project" value="InterPro"/>
</dbReference>
<evidence type="ECO:0000256" key="8">
    <source>
        <dbReference type="RuleBase" id="RU361177"/>
    </source>
</evidence>
<organism evidence="9 10">
    <name type="scientific">Ostreococcus tauri</name>
    <name type="common">Marine green alga</name>
    <dbReference type="NCBI Taxonomy" id="70448"/>
    <lineage>
        <taxon>Eukaryota</taxon>
        <taxon>Viridiplantae</taxon>
        <taxon>Chlorophyta</taxon>
        <taxon>Mamiellophyceae</taxon>
        <taxon>Mamiellales</taxon>
        <taxon>Bathycoccaceae</taxon>
        <taxon>Ostreococcus</taxon>
    </lineage>
</organism>
<evidence type="ECO:0000256" key="1">
    <source>
        <dbReference type="ARBA" id="ARBA00001974"/>
    </source>
</evidence>
<dbReference type="InterPro" id="IPR020946">
    <property type="entry name" value="Flavin_mOase-like"/>
</dbReference>
<evidence type="ECO:0000256" key="3">
    <source>
        <dbReference type="ARBA" id="ARBA00022630"/>
    </source>
</evidence>
<dbReference type="Pfam" id="PF00743">
    <property type="entry name" value="FMO-like"/>
    <property type="match status" value="2"/>
</dbReference>
<dbReference type="EMBL" id="CAID01000012">
    <property type="protein sequence ID" value="CEF99891.1"/>
    <property type="molecule type" value="Genomic_DNA"/>
</dbReference>
<dbReference type="InterPro" id="IPR036188">
    <property type="entry name" value="FAD/NAD-bd_sf"/>
</dbReference>
<evidence type="ECO:0000256" key="5">
    <source>
        <dbReference type="ARBA" id="ARBA00022857"/>
    </source>
</evidence>
<evidence type="ECO:0000256" key="7">
    <source>
        <dbReference type="ARBA" id="ARBA00023033"/>
    </source>
</evidence>
<reference evidence="9 10" key="2">
    <citation type="journal article" date="2014" name="BMC Genomics">
        <title>An improved genome of the model marine alga Ostreococcus tauri unfolds by assessing Illumina de novo assemblies.</title>
        <authorList>
            <person name="Blanc-Mathieu R."/>
            <person name="Verhelst B."/>
            <person name="Derelle E."/>
            <person name="Rombauts S."/>
            <person name="Bouget F.Y."/>
            <person name="Carre I."/>
            <person name="Chateau A."/>
            <person name="Eyre-Walker A."/>
            <person name="Grimsley N."/>
            <person name="Moreau H."/>
            <person name="Piegu B."/>
            <person name="Rivals E."/>
            <person name="Schackwitz W."/>
            <person name="Van de Peer Y."/>
            <person name="Piganeau G."/>
        </authorList>
    </citation>
    <scope>NUCLEOTIDE SEQUENCE [LARGE SCALE GENOMIC DNA]</scope>
    <source>
        <strain evidence="10">OTTH 0595 / CCAP 157/2 / RCC745</strain>
    </source>
</reference>
<dbReference type="GeneID" id="9836192"/>
<evidence type="ECO:0000256" key="4">
    <source>
        <dbReference type="ARBA" id="ARBA00022827"/>
    </source>
</evidence>
<dbReference type="InParanoid" id="A0A090M6S8"/>
<comment type="cofactor">
    <cofactor evidence="1 8">
        <name>FAD</name>
        <dbReference type="ChEBI" id="CHEBI:57692"/>
    </cofactor>
</comment>
<evidence type="ECO:0000313" key="10">
    <source>
        <dbReference type="Proteomes" id="UP000009170"/>
    </source>
</evidence>
<dbReference type="FunCoup" id="A0A090M6S8">
    <property type="interactions" value="541"/>
</dbReference>
<name>A0A090M6S8_OSTTA</name>
<keyword evidence="4 8" id="KW-0274">FAD</keyword>
<sequence>MRGEANDDERNQRRRARVAVVGAGAAGLAATRAMMLEGHDVVAFERSRDGCGGTWRYDASAEADALGTDARRRRVHGSMYASLRTNLPREVMGFKEFPFASDKAFDGDARRFCGHSEVRAYLEAYAERFGLDAVTRFGTLVVSVERVKRANEEEENRWSSSWEVTSEDPSGVVRKEMFDAVVVCNGHYSEPRVPEFDGAETWPGERTHSHNYRIPDGFKGKKVLLIGAMASGEDLSREIASVADAVYLSARTWQNPDWAKSTEGIGARGNVYRKPNVKRFEVNGGVEFEDGSVVTDIDACMYCTGYKYRFEFISKDIVSVEDNHVAPLFEHCVSANAPSLSFIGLPWKVVPFPQFELQSIWISRMLSGAVPMPSREEALCGAADLEVTLEPKGDVPRRHAHLLGDAQFEYNDRIAKLAGVDPLGSWRQSMYKKTGLNKRLHPELYRDTSPDDDEELRGAHVEFAAVSDDEAAPHLAH</sequence>
<protein>
    <recommendedName>
        <fullName evidence="8">Flavin-containing monooxygenase</fullName>
        <ecNumber evidence="8">1.-.-.-</ecNumber>
    </recommendedName>
</protein>
<gene>
    <name evidence="9" type="ORF">OT_ostta12g01810</name>
</gene>
<dbReference type="Gene3D" id="3.50.50.60">
    <property type="entry name" value="FAD/NAD(P)-binding domain"/>
    <property type="match status" value="2"/>
</dbReference>
<dbReference type="STRING" id="70448.A0A090M6S8"/>
<keyword evidence="7 8" id="KW-0503">Monooxygenase</keyword>
<dbReference type="AlphaFoldDB" id="A0A090M6S8"/>
<proteinExistence type="inferred from homology"/>
<dbReference type="PANTHER" id="PTHR23023">
    <property type="entry name" value="DIMETHYLANILINE MONOOXYGENASE"/>
    <property type="match status" value="1"/>
</dbReference>
<dbReference type="InterPro" id="IPR000960">
    <property type="entry name" value="Flavin_mOase"/>
</dbReference>
<dbReference type="PRINTS" id="PR00370">
    <property type="entry name" value="FMOXYGENASE"/>
</dbReference>
<evidence type="ECO:0000256" key="6">
    <source>
        <dbReference type="ARBA" id="ARBA00023002"/>
    </source>
</evidence>
<dbReference type="EC" id="1.-.-.-" evidence="8"/>
<comment type="similarity">
    <text evidence="2 8">Belongs to the FMO family.</text>
</comment>
<dbReference type="GO" id="GO:0050661">
    <property type="term" value="F:NADP binding"/>
    <property type="evidence" value="ECO:0007669"/>
    <property type="project" value="InterPro"/>
</dbReference>
<keyword evidence="10" id="KW-1185">Reference proteome</keyword>
<reference evidence="10" key="1">
    <citation type="journal article" date="2006" name="Proc. Natl. Acad. Sci. U.S.A.">
        <title>Genome analysis of the smallest free-living eukaryote Ostreococcus tauri unveils many unique features.</title>
        <authorList>
            <person name="Derelle E."/>
            <person name="Ferraz C."/>
            <person name="Rombauts S."/>
            <person name="Rouze P."/>
            <person name="Worden A.Z."/>
            <person name="Robbens S."/>
            <person name="Partensky F."/>
            <person name="Degroeve S."/>
            <person name="Echeynie S."/>
            <person name="Cooke R."/>
            <person name="Saeys Y."/>
            <person name="Wuyts J."/>
            <person name="Jabbari K."/>
            <person name="Bowler C."/>
            <person name="Panaud O."/>
            <person name="Piegu B."/>
            <person name="Ball S.G."/>
            <person name="Ral J.-P."/>
            <person name="Bouget F.-Y."/>
            <person name="Piganeau G."/>
            <person name="De Baets B."/>
            <person name="Picard A."/>
            <person name="Delseny M."/>
            <person name="Demaille J."/>
            <person name="Van de Peer Y."/>
            <person name="Moreau H."/>
        </authorList>
    </citation>
    <scope>NUCLEOTIDE SEQUENCE [LARGE SCALE GENOMIC DNA]</scope>
    <source>
        <strain evidence="10">OTTH 0595 / CCAP 157/2 / RCC745</strain>
    </source>
</reference>
<keyword evidence="3 8" id="KW-0285">Flavoprotein</keyword>
<dbReference type="InterPro" id="IPR050346">
    <property type="entry name" value="FMO-like"/>
</dbReference>
<keyword evidence="5" id="KW-0521">NADP</keyword>
<dbReference type="SUPFAM" id="SSF51905">
    <property type="entry name" value="FAD/NAD(P)-binding domain"/>
    <property type="match status" value="2"/>
</dbReference>
<evidence type="ECO:0000313" key="9">
    <source>
        <dbReference type="EMBL" id="CEF99891.1"/>
    </source>
</evidence>
<dbReference type="RefSeq" id="XP_003082328.2">
    <property type="nucleotide sequence ID" value="XM_003082280.2"/>
</dbReference>
<dbReference type="FunFam" id="3.50.50.60:FF:000138">
    <property type="entry name" value="Flavin-containing monooxygenase"/>
    <property type="match status" value="1"/>
</dbReference>
<dbReference type="Proteomes" id="UP000009170">
    <property type="component" value="Unassembled WGS sequence"/>
</dbReference>
<comment type="caution">
    <text evidence="9">The sequence shown here is derived from an EMBL/GenBank/DDBJ whole genome shotgun (WGS) entry which is preliminary data.</text>
</comment>
<evidence type="ECO:0000256" key="2">
    <source>
        <dbReference type="ARBA" id="ARBA00009183"/>
    </source>
</evidence>
<dbReference type="GO" id="GO:0050660">
    <property type="term" value="F:flavin adenine dinucleotide binding"/>
    <property type="evidence" value="ECO:0007669"/>
    <property type="project" value="InterPro"/>
</dbReference>
<dbReference type="OrthoDB" id="66881at2759"/>
<dbReference type="KEGG" id="ota:OT_ostta12g01810"/>
<accession>A0A090M6S8</accession>